<feature type="non-terminal residue" evidence="2">
    <location>
        <position position="1"/>
    </location>
</feature>
<evidence type="ECO:0000256" key="1">
    <source>
        <dbReference type="SAM" id="MobiDB-lite"/>
    </source>
</evidence>
<evidence type="ECO:0000313" key="2">
    <source>
        <dbReference type="EMBL" id="CAK0809539.1"/>
    </source>
</evidence>
<protein>
    <submittedName>
        <fullName evidence="2">Uncharacterized protein</fullName>
    </submittedName>
</protein>
<keyword evidence="3" id="KW-1185">Reference proteome</keyword>
<sequence>PPPPSPPLSFRLSLSLRPSPRPPALPLPRRDSPSSLRARRHVASMGGEGLYICKEVLAAAGVEESSHTAGGACYVSGLCPDNASVCSTAVPPRQQSCSSYQATTLGSGSSTEMTRNRGLDEWQHGLPSASGSEWRSLAPTPAAAVREEAGEAQAAAEAVLALGSSESSGLQRESWQMRLSVGSEVRVWSGGVQQWVDAVVTCVSREMVMLQFFRDQRC</sequence>
<dbReference type="EMBL" id="CAUYUJ010004442">
    <property type="protein sequence ID" value="CAK0809539.1"/>
    <property type="molecule type" value="Genomic_DNA"/>
</dbReference>
<dbReference type="Proteomes" id="UP001189429">
    <property type="component" value="Unassembled WGS sequence"/>
</dbReference>
<feature type="region of interest" description="Disordered" evidence="1">
    <location>
        <begin position="1"/>
        <end position="37"/>
    </location>
</feature>
<organism evidence="2 3">
    <name type="scientific">Prorocentrum cordatum</name>
    <dbReference type="NCBI Taxonomy" id="2364126"/>
    <lineage>
        <taxon>Eukaryota</taxon>
        <taxon>Sar</taxon>
        <taxon>Alveolata</taxon>
        <taxon>Dinophyceae</taxon>
        <taxon>Prorocentrales</taxon>
        <taxon>Prorocentraceae</taxon>
        <taxon>Prorocentrum</taxon>
    </lineage>
</organism>
<proteinExistence type="predicted"/>
<name>A0ABN9QV61_9DINO</name>
<reference evidence="2" key="1">
    <citation type="submission" date="2023-10" db="EMBL/GenBank/DDBJ databases">
        <authorList>
            <person name="Chen Y."/>
            <person name="Shah S."/>
            <person name="Dougan E. K."/>
            <person name="Thang M."/>
            <person name="Chan C."/>
        </authorList>
    </citation>
    <scope>NUCLEOTIDE SEQUENCE [LARGE SCALE GENOMIC DNA]</scope>
</reference>
<feature type="non-terminal residue" evidence="2">
    <location>
        <position position="218"/>
    </location>
</feature>
<comment type="caution">
    <text evidence="2">The sequence shown here is derived from an EMBL/GenBank/DDBJ whole genome shotgun (WGS) entry which is preliminary data.</text>
</comment>
<feature type="compositionally biased region" description="Low complexity" evidence="1">
    <location>
        <begin position="8"/>
        <end position="18"/>
    </location>
</feature>
<accession>A0ABN9QV61</accession>
<gene>
    <name evidence="2" type="ORF">PCOR1329_LOCUS14767</name>
</gene>
<evidence type="ECO:0000313" key="3">
    <source>
        <dbReference type="Proteomes" id="UP001189429"/>
    </source>
</evidence>